<name>A0ABY6B653_9BURK</name>
<dbReference type="Pfam" id="PF07103">
    <property type="entry name" value="DUF1365"/>
    <property type="match status" value="1"/>
</dbReference>
<dbReference type="InterPro" id="IPR010775">
    <property type="entry name" value="DUF1365"/>
</dbReference>
<protein>
    <submittedName>
        <fullName evidence="1">DUF1365 domain-containing protein</fullName>
    </submittedName>
</protein>
<dbReference type="EMBL" id="CP104562">
    <property type="protein sequence ID" value="UXH80898.1"/>
    <property type="molecule type" value="Genomic_DNA"/>
</dbReference>
<sequence length="259" mass="29446">MASASANRVTALIGTGPVWHRRLRPAANEFRYDAYFLMLPMRQLRRSPVAALSRNRFGLISFHDRDHGLGGDDALAWVDELLRAEGVPAAETDGEIWLQTLPRVLGHTFKPVSFWWIHRRDGQLTHVVAEVNNTFGDRHAYLLSGPALARGEDVVATKVFHVSPFCKVDGRYRFRFHRSADRCLVRIDHDDADGPLLQTSQGGRLVPLTAASRRRAFFGLPLMTLAVVLRIHWHALRLWLRRVPVHRRPSAPEQFVSRS</sequence>
<accession>A0ABY6B653</accession>
<keyword evidence="2" id="KW-1185">Reference proteome</keyword>
<dbReference type="Proteomes" id="UP001064933">
    <property type="component" value="Chromosome"/>
</dbReference>
<dbReference type="RefSeq" id="WP_261760714.1">
    <property type="nucleotide sequence ID" value="NZ_CP104562.2"/>
</dbReference>
<evidence type="ECO:0000313" key="2">
    <source>
        <dbReference type="Proteomes" id="UP001064933"/>
    </source>
</evidence>
<reference evidence="1" key="1">
    <citation type="submission" date="2022-10" db="EMBL/GenBank/DDBJ databases">
        <title>Characterization and whole genome sequencing of a new Roseateles species, isolated from fresh water.</title>
        <authorList>
            <person name="Guliayeva D.Y."/>
            <person name="Akhremchuk A.E."/>
            <person name="Sikolenko M.A."/>
            <person name="Valentovich L.N."/>
            <person name="Sidarenka A.V."/>
        </authorList>
    </citation>
    <scope>NUCLEOTIDE SEQUENCE</scope>
    <source>
        <strain evidence="1">BIM B-1768</strain>
    </source>
</reference>
<dbReference type="PANTHER" id="PTHR33973">
    <property type="entry name" value="OS07G0153300 PROTEIN"/>
    <property type="match status" value="1"/>
</dbReference>
<evidence type="ECO:0000313" key="1">
    <source>
        <dbReference type="EMBL" id="UXH80898.1"/>
    </source>
</evidence>
<proteinExistence type="predicted"/>
<gene>
    <name evidence="1" type="ORF">N4261_14935</name>
</gene>
<organism evidence="1 2">
    <name type="scientific">Roseateles amylovorans</name>
    <dbReference type="NCBI Taxonomy" id="2978473"/>
    <lineage>
        <taxon>Bacteria</taxon>
        <taxon>Pseudomonadati</taxon>
        <taxon>Pseudomonadota</taxon>
        <taxon>Betaproteobacteria</taxon>
        <taxon>Burkholderiales</taxon>
        <taxon>Sphaerotilaceae</taxon>
        <taxon>Roseateles</taxon>
    </lineage>
</organism>
<dbReference type="PANTHER" id="PTHR33973:SF4">
    <property type="entry name" value="OS07G0153300 PROTEIN"/>
    <property type="match status" value="1"/>
</dbReference>